<dbReference type="OrthoDB" id="1090410at2"/>
<evidence type="ECO:0000256" key="2">
    <source>
        <dbReference type="SAM" id="Phobius"/>
    </source>
</evidence>
<dbReference type="Gene3D" id="3.40.50.300">
    <property type="entry name" value="P-loop containing nucleotide triphosphate hydrolases"/>
    <property type="match status" value="1"/>
</dbReference>
<evidence type="ECO:0000256" key="1">
    <source>
        <dbReference type="SAM" id="Coils"/>
    </source>
</evidence>
<name>A0A3E1NHS3_9BACT</name>
<accession>A0A3E1NHS3</accession>
<organism evidence="4 5">
    <name type="scientific">Deminuibacter soli</name>
    <dbReference type="NCBI Taxonomy" id="2291815"/>
    <lineage>
        <taxon>Bacteria</taxon>
        <taxon>Pseudomonadati</taxon>
        <taxon>Bacteroidota</taxon>
        <taxon>Chitinophagia</taxon>
        <taxon>Chitinophagales</taxon>
        <taxon>Chitinophagaceae</taxon>
        <taxon>Deminuibacter</taxon>
    </lineage>
</organism>
<gene>
    <name evidence="4" type="ORF">DXN05_15545</name>
</gene>
<keyword evidence="2" id="KW-1133">Transmembrane helix</keyword>
<comment type="caution">
    <text evidence="4">The sequence shown here is derived from an EMBL/GenBank/DDBJ whole genome shotgun (WGS) entry which is preliminary data.</text>
</comment>
<evidence type="ECO:0000259" key="3">
    <source>
        <dbReference type="Pfam" id="PF20703"/>
    </source>
</evidence>
<keyword evidence="2" id="KW-0472">Membrane</keyword>
<evidence type="ECO:0000313" key="4">
    <source>
        <dbReference type="EMBL" id="RFM27432.1"/>
    </source>
</evidence>
<keyword evidence="4" id="KW-0067">ATP-binding</keyword>
<dbReference type="InterPro" id="IPR049052">
    <property type="entry name" value="nSTAND1"/>
</dbReference>
<keyword evidence="5" id="KW-1185">Reference proteome</keyword>
<protein>
    <submittedName>
        <fullName evidence="4">ATP-binding protein</fullName>
    </submittedName>
</protein>
<dbReference type="GO" id="GO:0005524">
    <property type="term" value="F:ATP binding"/>
    <property type="evidence" value="ECO:0007669"/>
    <property type="project" value="UniProtKB-KW"/>
</dbReference>
<dbReference type="AlphaFoldDB" id="A0A3E1NHS3"/>
<reference evidence="4 5" key="1">
    <citation type="submission" date="2018-08" db="EMBL/GenBank/DDBJ databases">
        <title>Chitinophagaceae sp. K23C18032701, a novel bacterium isolated from forest soil.</title>
        <authorList>
            <person name="Wang C."/>
        </authorList>
    </citation>
    <scope>NUCLEOTIDE SEQUENCE [LARGE SCALE GENOMIC DNA]</scope>
    <source>
        <strain evidence="4 5">K23C18032701</strain>
    </source>
</reference>
<dbReference type="Proteomes" id="UP000261284">
    <property type="component" value="Unassembled WGS sequence"/>
</dbReference>
<sequence length="1156" mass="131730">MPQVLPDLPYRGMKSFRLIDRNIYAGRDTEIQKISKLLLLYRGLLIYGDSGVGKSSLMNAGVFPTLLEDDFQPEVVRLNPDLNGTFVVSKIRCEKDKWQPSIFDQFRETDATDSKKINVSFREFKETIRLLDLRNRTDENACKLLPKVDRSVVLIFDQFEELITLFEEDTRFPAAMAKRRQMQGLIVQLLTRCYFSQTLPVKLVFVFREDYLAKFARLFKSIPDLRDHYLRIKPLTTDQINSIIYRPFDDTEKQQHFSNPFSAELCKNISQKMTLQYPDGNIDLTEMQIVCLQLYNIPGNEQRTAALQQHSVGDILQNFYLELLNSINEKDRPVAIDILSLLVLNERTRNIFHKDAIIHHLRQYTPEAVQAAIDKLEYSIKVIRREVRQGGIYYEIVSEAMIPYINRKKQEKERAEEQLAVAAAEAQETKRRLKIRRIVMGMSFILLLMACYAVFYYHTAKVEKRRQNIASTEKEWFQKIPRQDLRDRITDTLMRLGKDSTDYKAFRNAFAISADTYDYIKKSEYSTAIAAASLGYLFNKNSITRQILDSQLSRTLLPAQYITPPTGLPNRINRLIAAQNGMYFIIHNNGLVEAMNYRQPGKSTSINTFLLPASLVAATAALPGNTVRQPQLPVPSLAAVPGNNAPCKYILYKNDTLCLLSDAGAPLTTKAISFSIVLVCGFAPNQVMAVSASGKAQLYDVSNNTFTPMQSMQLADTRPGSFFPRLLSNNNYFCSGQTLYYVTPAGQVITKQIDTTETLLDVNRKNVLLLEDKDKNKIRYERNVTELPGFPNASMALDTNLVVNCYFDKAYLTRISTLANNIEQTKNVISDLADNFIPILSPQGNYILFRNYPDMYTIYYTATGEKKYLLVNAATTGATSSVSPSRFYAATPLFLSDSIVAIYNAFGIKLYNLSKKSPAPVLSNEPEWLATTSLPLYQKYLENDGSGNSSLKQLFPVQYLEQEIPKAYNNRQYDTAIKLTHQLLAMTKQPAQKINCYQYLYNAYYNRMLDLDATPANMATQLDYTRKMALYADSLLRISNNPAAYNNLKAKTLGSLSWYLLLNHLYTNSLDTARIALQIDQPTQKQQWINTNLALGLVFTNNLPEALKVYGHWKNRNFNDDMSPGKVRFKEDLQTLETNYGMTIPNKAAIEQALGD</sequence>
<proteinExistence type="predicted"/>
<dbReference type="RefSeq" id="WP_116848190.1">
    <property type="nucleotide sequence ID" value="NZ_QTJU01000005.1"/>
</dbReference>
<keyword evidence="1" id="KW-0175">Coiled coil</keyword>
<keyword evidence="4" id="KW-0547">Nucleotide-binding</keyword>
<dbReference type="Pfam" id="PF20703">
    <property type="entry name" value="nSTAND1"/>
    <property type="match status" value="1"/>
</dbReference>
<feature type="coiled-coil region" evidence="1">
    <location>
        <begin position="405"/>
        <end position="432"/>
    </location>
</feature>
<dbReference type="InterPro" id="IPR027417">
    <property type="entry name" value="P-loop_NTPase"/>
</dbReference>
<dbReference type="EMBL" id="QTJU01000005">
    <property type="protein sequence ID" value="RFM27432.1"/>
    <property type="molecule type" value="Genomic_DNA"/>
</dbReference>
<keyword evidence="2" id="KW-0812">Transmembrane</keyword>
<dbReference type="SUPFAM" id="SSF52540">
    <property type="entry name" value="P-loop containing nucleoside triphosphate hydrolases"/>
    <property type="match status" value="1"/>
</dbReference>
<feature type="transmembrane region" description="Helical" evidence="2">
    <location>
        <begin position="438"/>
        <end position="457"/>
    </location>
</feature>
<evidence type="ECO:0000313" key="5">
    <source>
        <dbReference type="Proteomes" id="UP000261284"/>
    </source>
</evidence>
<feature type="domain" description="Novel STAND NTPase 1" evidence="3">
    <location>
        <begin position="9"/>
        <end position="404"/>
    </location>
</feature>